<reference evidence="1" key="1">
    <citation type="submission" date="2022-11" db="EMBL/GenBank/DDBJ databases">
        <authorList>
            <person name="Hyden B.L."/>
            <person name="Feng K."/>
            <person name="Yates T."/>
            <person name="Jawdy S."/>
            <person name="Smart L.B."/>
            <person name="Muchero W."/>
        </authorList>
    </citation>
    <scope>NUCLEOTIDE SEQUENCE</scope>
    <source>
        <tissue evidence="1">Shoot tip</tissue>
    </source>
</reference>
<sequence length="30" mass="3596">MKFCISVFISNELDYKLIYTALNEVICDYF</sequence>
<keyword evidence="2" id="KW-1185">Reference proteome</keyword>
<gene>
    <name evidence="1" type="ORF">OIU79_009711</name>
</gene>
<evidence type="ECO:0000313" key="2">
    <source>
        <dbReference type="Proteomes" id="UP001151532"/>
    </source>
</evidence>
<proteinExistence type="predicted"/>
<evidence type="ECO:0000313" key="1">
    <source>
        <dbReference type="EMBL" id="KAJ6704851.1"/>
    </source>
</evidence>
<comment type="caution">
    <text evidence="1">The sequence shown here is derived from an EMBL/GenBank/DDBJ whole genome shotgun (WGS) entry which is preliminary data.</text>
</comment>
<organism evidence="1 2">
    <name type="scientific">Salix purpurea</name>
    <name type="common">Purple osier willow</name>
    <dbReference type="NCBI Taxonomy" id="77065"/>
    <lineage>
        <taxon>Eukaryota</taxon>
        <taxon>Viridiplantae</taxon>
        <taxon>Streptophyta</taxon>
        <taxon>Embryophyta</taxon>
        <taxon>Tracheophyta</taxon>
        <taxon>Spermatophyta</taxon>
        <taxon>Magnoliopsida</taxon>
        <taxon>eudicotyledons</taxon>
        <taxon>Gunneridae</taxon>
        <taxon>Pentapetalae</taxon>
        <taxon>rosids</taxon>
        <taxon>fabids</taxon>
        <taxon>Malpighiales</taxon>
        <taxon>Salicaceae</taxon>
        <taxon>Saliceae</taxon>
        <taxon>Salix</taxon>
    </lineage>
</organism>
<dbReference type="EMBL" id="JAPFFK010000016">
    <property type="protein sequence ID" value="KAJ6704851.1"/>
    <property type="molecule type" value="Genomic_DNA"/>
</dbReference>
<dbReference type="AlphaFoldDB" id="A0A9Q0QDX0"/>
<accession>A0A9Q0QDX0</accession>
<dbReference type="Proteomes" id="UP001151532">
    <property type="component" value="Chromosome 3"/>
</dbReference>
<name>A0A9Q0QDX0_SALPP</name>
<reference evidence="1" key="2">
    <citation type="journal article" date="2023" name="Int. J. Mol. Sci.">
        <title>De Novo Assembly and Annotation of 11 Diverse Shrub Willow (Salix) Genomes Reveals Novel Gene Organization in Sex-Linked Regions.</title>
        <authorList>
            <person name="Hyden B."/>
            <person name="Feng K."/>
            <person name="Yates T.B."/>
            <person name="Jawdy S."/>
            <person name="Cereghino C."/>
            <person name="Smart L.B."/>
            <person name="Muchero W."/>
        </authorList>
    </citation>
    <scope>NUCLEOTIDE SEQUENCE</scope>
    <source>
        <tissue evidence="1">Shoot tip</tissue>
    </source>
</reference>
<protein>
    <submittedName>
        <fullName evidence="1">Uncharacterized protein</fullName>
    </submittedName>
</protein>